<keyword evidence="3" id="KW-1185">Reference proteome</keyword>
<comment type="caution">
    <text evidence="2">The sequence shown here is derived from an EMBL/GenBank/DDBJ whole genome shotgun (WGS) entry which is preliminary data.</text>
</comment>
<protein>
    <submittedName>
        <fullName evidence="2">Uncharacterized protein</fullName>
    </submittedName>
</protein>
<gene>
    <name evidence="2" type="ORF">J057_00684</name>
</gene>
<keyword evidence="1" id="KW-0812">Transmembrane</keyword>
<dbReference type="EMBL" id="APLQ01000005">
    <property type="protein sequence ID" value="ENO17136.1"/>
    <property type="molecule type" value="Genomic_DNA"/>
</dbReference>
<accession>N6X013</accession>
<evidence type="ECO:0000313" key="2">
    <source>
        <dbReference type="EMBL" id="ENO17136.1"/>
    </source>
</evidence>
<dbReference type="AlphaFoldDB" id="N6X013"/>
<feature type="transmembrane region" description="Helical" evidence="1">
    <location>
        <begin position="70"/>
        <end position="86"/>
    </location>
</feature>
<keyword evidence="1" id="KW-0472">Membrane</keyword>
<reference evidence="2 3" key="1">
    <citation type="journal article" date="2013" name="Genome Announc.">
        <title>Genome Sequence of the Polycyclic Aromatic Hydrocarbon-Degrading Bacterium Strain Marinobacter nanhaiticus D15-8WT.</title>
        <authorList>
            <person name="Cui Z."/>
            <person name="Gao W."/>
            <person name="Li Q."/>
            <person name="Xu G."/>
            <person name="Zheng L."/>
        </authorList>
    </citation>
    <scope>NUCLEOTIDE SEQUENCE [LARGE SCALE GENOMIC DNA]</scope>
    <source>
        <strain evidence="2 3">D15-8W</strain>
    </source>
</reference>
<dbReference type="HOGENOM" id="CLU_1852806_0_0_6"/>
<sequence length="138" mass="15593">MRKPIAQFEAWGGDVMAEHKNPNLKNKVVFTHRREVLGIPEKIFFSLCALCVFAAFVFCAYLGWSVGAPLSVALVVLVFVPVYLVHKEDHDAYSVWMRSLITPSRLTASRIKPRRLVLLTWDGERSQTTSLSKKGTTE</sequence>
<feature type="transmembrane region" description="Helical" evidence="1">
    <location>
        <begin position="43"/>
        <end position="64"/>
    </location>
</feature>
<keyword evidence="1" id="KW-1133">Transmembrane helix</keyword>
<proteinExistence type="predicted"/>
<evidence type="ECO:0000256" key="1">
    <source>
        <dbReference type="SAM" id="Phobius"/>
    </source>
</evidence>
<organism evidence="2 3">
    <name type="scientific">Marinobacter nanhaiticus D15-8W</name>
    <dbReference type="NCBI Taxonomy" id="626887"/>
    <lineage>
        <taxon>Bacteria</taxon>
        <taxon>Pseudomonadati</taxon>
        <taxon>Pseudomonadota</taxon>
        <taxon>Gammaproteobacteria</taxon>
        <taxon>Pseudomonadales</taxon>
        <taxon>Marinobacteraceae</taxon>
        <taxon>Marinobacter</taxon>
    </lineage>
</organism>
<evidence type="ECO:0000313" key="3">
    <source>
        <dbReference type="Proteomes" id="UP000013165"/>
    </source>
</evidence>
<name>N6X013_9GAMM</name>
<dbReference type="Proteomes" id="UP000013165">
    <property type="component" value="Unassembled WGS sequence"/>
</dbReference>
<dbReference type="STRING" id="626887.J057_00684"/>